<feature type="compositionally biased region" description="Basic residues" evidence="1">
    <location>
        <begin position="140"/>
        <end position="151"/>
    </location>
</feature>
<feature type="region of interest" description="Disordered" evidence="1">
    <location>
        <begin position="1"/>
        <end position="249"/>
    </location>
</feature>
<dbReference type="EMBL" id="KV919358">
    <property type="protein sequence ID" value="OSX69914.1"/>
    <property type="molecule type" value="Genomic_DNA"/>
</dbReference>
<evidence type="ECO:0000256" key="1">
    <source>
        <dbReference type="SAM" id="MobiDB-lite"/>
    </source>
</evidence>
<reference evidence="2 3" key="1">
    <citation type="submission" date="2017-03" db="EMBL/GenBank/DDBJ databases">
        <title>WGS assembly of Porphyra umbilicalis.</title>
        <authorList>
            <person name="Brawley S.H."/>
            <person name="Blouin N.A."/>
            <person name="Ficko-Blean E."/>
            <person name="Wheeler G.L."/>
            <person name="Lohr M."/>
            <person name="Goodson H.V."/>
            <person name="Jenkins J.W."/>
            <person name="Blaby-Haas C.E."/>
            <person name="Helliwell K.E."/>
            <person name="Chan C."/>
            <person name="Marriage T."/>
            <person name="Bhattacharya D."/>
            <person name="Klein A.S."/>
            <person name="Badis Y."/>
            <person name="Brodie J."/>
            <person name="Cao Y."/>
            <person name="Collen J."/>
            <person name="Dittami S.M."/>
            <person name="Gachon C.M."/>
            <person name="Green B.R."/>
            <person name="Karpowicz S."/>
            <person name="Kim J.W."/>
            <person name="Kudahl U."/>
            <person name="Lin S."/>
            <person name="Michel G."/>
            <person name="Mittag M."/>
            <person name="Olson B.J."/>
            <person name="Pangilinan J."/>
            <person name="Peng Y."/>
            <person name="Qiu H."/>
            <person name="Shu S."/>
            <person name="Singer J.T."/>
            <person name="Smith A.G."/>
            <person name="Sprecher B.N."/>
            <person name="Wagner V."/>
            <person name="Wang W."/>
            <person name="Wang Z.-Y."/>
            <person name="Yan J."/>
            <person name="Yarish C."/>
            <person name="Zoeuner-Riek S."/>
            <person name="Zhuang Y."/>
            <person name="Zou Y."/>
            <person name="Lindquist E.A."/>
            <person name="Grimwood J."/>
            <person name="Barry K."/>
            <person name="Rokhsar D.S."/>
            <person name="Schmutz J."/>
            <person name="Stiller J.W."/>
            <person name="Grossman A.R."/>
            <person name="Prochnik S.E."/>
        </authorList>
    </citation>
    <scope>NUCLEOTIDE SEQUENCE [LARGE SCALE GENOMIC DNA]</scope>
    <source>
        <strain evidence="2">4086291</strain>
    </source>
</reference>
<dbReference type="AlphaFoldDB" id="A0A1X6NMR6"/>
<feature type="compositionally biased region" description="Basic residues" evidence="1">
    <location>
        <begin position="223"/>
        <end position="241"/>
    </location>
</feature>
<keyword evidence="3" id="KW-1185">Reference proteome</keyword>
<gene>
    <name evidence="2" type="ORF">BU14_1012s0001</name>
</gene>
<dbReference type="Proteomes" id="UP000218209">
    <property type="component" value="Unassembled WGS sequence"/>
</dbReference>
<evidence type="ECO:0000313" key="3">
    <source>
        <dbReference type="Proteomes" id="UP000218209"/>
    </source>
</evidence>
<feature type="compositionally biased region" description="Basic and acidic residues" evidence="1">
    <location>
        <begin position="79"/>
        <end position="98"/>
    </location>
</feature>
<protein>
    <submittedName>
        <fullName evidence="2">Uncharacterized protein</fullName>
    </submittedName>
</protein>
<name>A0A1X6NMR6_PORUM</name>
<sequence>MSSSSIAGPTAYALESTRRRAVGSANDARKEAPTGPTASARMASGAKMSARTPRLRTWSMRNEGLIATRPVAAAGSSDHGLKQRNAADRVADGEHRGGDGPSASSPRCHWRRSRDGVTSAPAGATTSARKPRSCADQYGRSRRRPRRRHRACPAAACPTAQSRANLPRTRGSRRPRTPARCAATAGSWRQSRARRQWPAWPMRRGRRRPRRGTRCASRESRTRGRGRPRPTGAKRGRRRSAPRPQRASA</sequence>
<evidence type="ECO:0000313" key="2">
    <source>
        <dbReference type="EMBL" id="OSX69914.1"/>
    </source>
</evidence>
<feature type="compositionally biased region" description="Basic residues" evidence="1">
    <location>
        <begin position="203"/>
        <end position="213"/>
    </location>
</feature>
<proteinExistence type="predicted"/>
<accession>A0A1X6NMR6</accession>
<organism evidence="2 3">
    <name type="scientific">Porphyra umbilicalis</name>
    <name type="common">Purple laver</name>
    <name type="synonym">Red alga</name>
    <dbReference type="NCBI Taxonomy" id="2786"/>
    <lineage>
        <taxon>Eukaryota</taxon>
        <taxon>Rhodophyta</taxon>
        <taxon>Bangiophyceae</taxon>
        <taxon>Bangiales</taxon>
        <taxon>Bangiaceae</taxon>
        <taxon>Porphyra</taxon>
    </lineage>
</organism>